<dbReference type="eggNOG" id="COG0668">
    <property type="taxonomic scope" value="Bacteria"/>
</dbReference>
<evidence type="ECO:0000256" key="1">
    <source>
        <dbReference type="SAM" id="Phobius"/>
    </source>
</evidence>
<keyword evidence="2" id="KW-0449">Lipoprotein</keyword>
<gene>
    <name evidence="2" type="ordered locus">Fphi_1919</name>
</gene>
<sequence>MDLLKAYYTELINNSTLVAILIFIVFLLAILLFSWIINKIISKYISSLAERIFFKANSSLGKSLIKNKIFDKLAHIAPAVFIYIVIGFLSSTTYPWIEQLVSFIQLIAEVYITISIISFFMLDCILKVLN</sequence>
<accession>B0U0E6</accession>
<feature type="transmembrane region" description="Helical" evidence="1">
    <location>
        <begin position="103"/>
        <end position="126"/>
    </location>
</feature>
<keyword evidence="1" id="KW-1133">Transmembrane helix</keyword>
<dbReference type="HOGENOM" id="CLU_1934943_0_0_6"/>
<reference evidence="2" key="1">
    <citation type="submission" date="2009-01" db="EMBL/GenBank/DDBJ databases">
        <title>Complete sequence of chromosome of Francisella philomiragia subsp. philomiragia ATCC 25017.</title>
        <authorList>
            <consortium name="US DOE Joint Genome Institute"/>
            <person name="Copeland A."/>
            <person name="Lucas S."/>
            <person name="Lapidus A."/>
            <person name="Barry K."/>
            <person name="Detter J.C."/>
            <person name="Glavina del Rio T."/>
            <person name="Hammon N."/>
            <person name="Israni S."/>
            <person name="Dalin E."/>
            <person name="Tice H."/>
            <person name="Pitluck S."/>
            <person name="Chain P."/>
            <person name="Malfatti S."/>
            <person name="Shin M."/>
            <person name="Vergez L."/>
            <person name="Schmutz J."/>
            <person name="Larimer F."/>
            <person name="Land M."/>
            <person name="Hauser L."/>
            <person name="Richardson P."/>
        </authorList>
    </citation>
    <scope>NUCLEOTIDE SEQUENCE</scope>
    <source>
        <strain evidence="2">ATCC 25017</strain>
    </source>
</reference>
<feature type="transmembrane region" description="Helical" evidence="1">
    <location>
        <begin position="16"/>
        <end position="37"/>
    </location>
</feature>
<keyword evidence="1" id="KW-0812">Transmembrane</keyword>
<dbReference type="EMBL" id="CP000937">
    <property type="protein sequence ID" value="ABZ87976.1"/>
    <property type="molecule type" value="Genomic_DNA"/>
</dbReference>
<evidence type="ECO:0000313" key="2">
    <source>
        <dbReference type="EMBL" id="ABZ87976.1"/>
    </source>
</evidence>
<proteinExistence type="predicted"/>
<protein>
    <submittedName>
        <fullName evidence="2">Lipoprotein, putative</fullName>
    </submittedName>
</protein>
<name>B0U0E6_FRAP2</name>
<organism evidence="2">
    <name type="scientific">Francisella philomiragia subsp. philomiragia (strain ATCC 25017 / CCUG 19701 / FSC 153 / O#319-036)</name>
    <dbReference type="NCBI Taxonomy" id="484022"/>
    <lineage>
        <taxon>Bacteria</taxon>
        <taxon>Pseudomonadati</taxon>
        <taxon>Pseudomonadota</taxon>
        <taxon>Gammaproteobacteria</taxon>
        <taxon>Thiotrichales</taxon>
        <taxon>Francisellaceae</taxon>
        <taxon>Francisella</taxon>
    </lineage>
</organism>
<feature type="transmembrane region" description="Helical" evidence="1">
    <location>
        <begin position="73"/>
        <end position="97"/>
    </location>
</feature>
<dbReference type="AlphaFoldDB" id="B0U0E6"/>
<dbReference type="KEGG" id="fph:Fphi_1919"/>
<keyword evidence="1" id="KW-0472">Membrane</keyword>